<dbReference type="EMBL" id="LAZR01001342">
    <property type="protein sequence ID" value="KKN46217.1"/>
    <property type="molecule type" value="Genomic_DNA"/>
</dbReference>
<dbReference type="PANTHER" id="PTHR42914">
    <property type="entry name" value="7-CYANO-7-DEAZAGUANINE SYNTHASE"/>
    <property type="match status" value="1"/>
</dbReference>
<dbReference type="SUPFAM" id="SSF52402">
    <property type="entry name" value="Adenine nucleotide alpha hydrolases-like"/>
    <property type="match status" value="1"/>
</dbReference>
<dbReference type="Gene3D" id="3.40.50.620">
    <property type="entry name" value="HUPs"/>
    <property type="match status" value="1"/>
</dbReference>
<keyword evidence="7" id="KW-0067">ATP-binding</keyword>
<evidence type="ECO:0000313" key="11">
    <source>
        <dbReference type="EMBL" id="KKN46217.1"/>
    </source>
</evidence>
<dbReference type="HAMAP" id="MF_01633">
    <property type="entry name" value="QueC"/>
    <property type="match status" value="1"/>
</dbReference>
<keyword evidence="2" id="KW-0436">Ligase</keyword>
<dbReference type="PANTHER" id="PTHR42914:SF1">
    <property type="entry name" value="7-CYANO-7-DEAZAGUANINE SYNTHASE"/>
    <property type="match status" value="1"/>
</dbReference>
<keyword evidence="6" id="KW-0862">Zinc</keyword>
<dbReference type="InterPro" id="IPR014729">
    <property type="entry name" value="Rossmann-like_a/b/a_fold"/>
</dbReference>
<dbReference type="InterPro" id="IPR018317">
    <property type="entry name" value="QueC"/>
</dbReference>
<evidence type="ECO:0000256" key="9">
    <source>
        <dbReference type="ARBA" id="ARBA00039149"/>
    </source>
</evidence>
<sequence>MKRAVILLSGGLDSVTVLAMAKSQGFECYTLSFNYGQRHDSELAASAKLSVSHGAIEHKVINIDLRAIGGSALTDDNFAVPEQEQQGIPITYVPARNTVFLSIALGWAEVLNAQAIYVGVNAVDYSGYPDCRPDFIAAFETLANLATKAGVEGNKLTIHAPLIDMTKAEIIQQGIKLGIDYSQTVSCYQADNNGNACGRCDSCRLRRQGFEQAGVSDPTSYQI</sequence>
<evidence type="ECO:0000256" key="3">
    <source>
        <dbReference type="ARBA" id="ARBA00022723"/>
    </source>
</evidence>
<dbReference type="NCBIfam" id="TIGR00364">
    <property type="entry name" value="7-cyano-7-deazaguanine synthase QueC"/>
    <property type="match status" value="1"/>
</dbReference>
<reference evidence="11" key="1">
    <citation type="journal article" date="2015" name="Nature">
        <title>Complex archaea that bridge the gap between prokaryotes and eukaryotes.</title>
        <authorList>
            <person name="Spang A."/>
            <person name="Saw J.H."/>
            <person name="Jorgensen S.L."/>
            <person name="Zaremba-Niedzwiedzka K."/>
            <person name="Martijn J."/>
            <person name="Lind A.E."/>
            <person name="van Eijk R."/>
            <person name="Schleper C."/>
            <person name="Guy L."/>
            <person name="Ettema T.J."/>
        </authorList>
    </citation>
    <scope>NUCLEOTIDE SEQUENCE</scope>
</reference>
<dbReference type="GO" id="GO:0005524">
    <property type="term" value="F:ATP binding"/>
    <property type="evidence" value="ECO:0007669"/>
    <property type="project" value="UniProtKB-KW"/>
</dbReference>
<keyword evidence="5" id="KW-0671">Queuosine biosynthesis</keyword>
<dbReference type="FunFam" id="3.40.50.620:FF:000131">
    <property type="entry name" value="7-cyano-7-deazaguanine synthase"/>
    <property type="match status" value="1"/>
</dbReference>
<dbReference type="GO" id="GO:0016874">
    <property type="term" value="F:ligase activity"/>
    <property type="evidence" value="ECO:0007669"/>
    <property type="project" value="UniProtKB-KW"/>
</dbReference>
<organism evidence="11">
    <name type="scientific">marine sediment metagenome</name>
    <dbReference type="NCBI Taxonomy" id="412755"/>
    <lineage>
        <taxon>unclassified sequences</taxon>
        <taxon>metagenomes</taxon>
        <taxon>ecological metagenomes</taxon>
    </lineage>
</organism>
<comment type="similarity">
    <text evidence="8">Belongs to the QueC family.</text>
</comment>
<dbReference type="GO" id="GO:0046872">
    <property type="term" value="F:metal ion binding"/>
    <property type="evidence" value="ECO:0007669"/>
    <property type="project" value="UniProtKB-KW"/>
</dbReference>
<dbReference type="GO" id="GO:0008616">
    <property type="term" value="P:tRNA queuosine(34) biosynthetic process"/>
    <property type="evidence" value="ECO:0007669"/>
    <property type="project" value="UniProtKB-KW"/>
</dbReference>
<evidence type="ECO:0000256" key="7">
    <source>
        <dbReference type="ARBA" id="ARBA00022840"/>
    </source>
</evidence>
<comment type="pathway">
    <text evidence="1">Purine metabolism; 7-cyano-7-deazaguanine biosynthesis.</text>
</comment>
<evidence type="ECO:0000256" key="8">
    <source>
        <dbReference type="ARBA" id="ARBA00037993"/>
    </source>
</evidence>
<keyword evidence="3" id="KW-0479">Metal-binding</keyword>
<comment type="catalytic activity">
    <reaction evidence="10">
        <text>7-carboxy-7-carbaguanine + NH4(+) + 2 ATP = 7-cyano-7-carbaguanine + 2 AMP + 2 diphosphate + 2 H(+)</text>
        <dbReference type="Rhea" id="RHEA:27982"/>
        <dbReference type="ChEBI" id="CHEBI:15378"/>
        <dbReference type="ChEBI" id="CHEBI:28938"/>
        <dbReference type="ChEBI" id="CHEBI:30616"/>
        <dbReference type="ChEBI" id="CHEBI:33019"/>
        <dbReference type="ChEBI" id="CHEBI:45075"/>
        <dbReference type="ChEBI" id="CHEBI:61036"/>
        <dbReference type="ChEBI" id="CHEBI:456215"/>
        <dbReference type="EC" id="6.3.4.20"/>
    </reaction>
</comment>
<proteinExistence type="inferred from homology"/>
<accession>A0A0F9RA08</accession>
<dbReference type="PIRSF" id="PIRSF006293">
    <property type="entry name" value="ExsB"/>
    <property type="match status" value="1"/>
</dbReference>
<protein>
    <recommendedName>
        <fullName evidence="9">7-cyano-7-deazaguanine synthase</fullName>
        <ecNumber evidence="9">6.3.4.20</ecNumber>
    </recommendedName>
</protein>
<evidence type="ECO:0000256" key="1">
    <source>
        <dbReference type="ARBA" id="ARBA00005061"/>
    </source>
</evidence>
<comment type="caution">
    <text evidence="11">The sequence shown here is derived from an EMBL/GenBank/DDBJ whole genome shotgun (WGS) entry which is preliminary data.</text>
</comment>
<evidence type="ECO:0000256" key="2">
    <source>
        <dbReference type="ARBA" id="ARBA00022598"/>
    </source>
</evidence>
<evidence type="ECO:0000256" key="5">
    <source>
        <dbReference type="ARBA" id="ARBA00022785"/>
    </source>
</evidence>
<name>A0A0F9RA08_9ZZZZ</name>
<dbReference type="CDD" id="cd01995">
    <property type="entry name" value="QueC-like"/>
    <property type="match status" value="1"/>
</dbReference>
<evidence type="ECO:0000256" key="4">
    <source>
        <dbReference type="ARBA" id="ARBA00022741"/>
    </source>
</evidence>
<keyword evidence="4" id="KW-0547">Nucleotide-binding</keyword>
<evidence type="ECO:0000256" key="10">
    <source>
        <dbReference type="ARBA" id="ARBA00047890"/>
    </source>
</evidence>
<dbReference type="Pfam" id="PF06508">
    <property type="entry name" value="QueC"/>
    <property type="match status" value="1"/>
</dbReference>
<evidence type="ECO:0000256" key="6">
    <source>
        <dbReference type="ARBA" id="ARBA00022833"/>
    </source>
</evidence>
<dbReference type="EC" id="6.3.4.20" evidence="9"/>
<gene>
    <name evidence="11" type="ORF">LCGC14_0675340</name>
</gene>
<dbReference type="AlphaFoldDB" id="A0A0F9RA08"/>